<dbReference type="EMBL" id="CALNXK010000307">
    <property type="protein sequence ID" value="CAH3181828.1"/>
    <property type="molecule type" value="Genomic_DNA"/>
</dbReference>
<dbReference type="PROSITE" id="PS51900">
    <property type="entry name" value="CB"/>
    <property type="match status" value="1"/>
</dbReference>
<comment type="caution">
    <text evidence="3">The sequence shown here is derived from an EMBL/GenBank/DDBJ whole genome shotgun (WGS) entry which is preliminary data.</text>
</comment>
<dbReference type="Proteomes" id="UP001159405">
    <property type="component" value="Unassembled WGS sequence"/>
</dbReference>
<name>A0ABN8RTI1_9CNID</name>
<sequence>MDEKDEHSPSEFYCPEDLETFDVETETGITESQEAIDDFINQQKSANTNKKTATDMNTLLRDMEANGMKNEKIESLPASELDHLLLKFFLNARKKNGEEYEPATVSSFQRCIQRYLSEKKYPFNILKDNEFEKSRKALAAKRKSLVHEHGKGNKPQAAQAIDEDEEDALFEAGEFGDSNPVALQRTV</sequence>
<proteinExistence type="predicted"/>
<dbReference type="PANTHER" id="PTHR46963:SF2">
    <property type="match status" value="1"/>
</dbReference>
<keyword evidence="4" id="KW-1185">Reference proteome</keyword>
<gene>
    <name evidence="3" type="ORF">PLOB_00025915</name>
</gene>
<feature type="non-terminal residue" evidence="3">
    <location>
        <position position="187"/>
    </location>
</feature>
<feature type="domain" description="Core-binding (CB)" evidence="2">
    <location>
        <begin position="30"/>
        <end position="120"/>
    </location>
</feature>
<protein>
    <recommendedName>
        <fullName evidence="2">Core-binding (CB) domain-containing protein</fullName>
    </recommendedName>
</protein>
<accession>A0ABN8RTI1</accession>
<dbReference type="InterPro" id="IPR057926">
    <property type="entry name" value="QRICH1_dom"/>
</dbReference>
<evidence type="ECO:0000313" key="4">
    <source>
        <dbReference type="Proteomes" id="UP001159405"/>
    </source>
</evidence>
<dbReference type="Pfam" id="PF25561">
    <property type="entry name" value="QRICH1"/>
    <property type="match status" value="1"/>
</dbReference>
<reference evidence="3 4" key="1">
    <citation type="submission" date="2022-05" db="EMBL/GenBank/DDBJ databases">
        <authorList>
            <consortium name="Genoscope - CEA"/>
            <person name="William W."/>
        </authorList>
    </citation>
    <scope>NUCLEOTIDE SEQUENCE [LARGE SCALE GENOMIC DNA]</scope>
</reference>
<evidence type="ECO:0000256" key="1">
    <source>
        <dbReference type="SAM" id="MobiDB-lite"/>
    </source>
</evidence>
<dbReference type="InterPro" id="IPR044068">
    <property type="entry name" value="CB"/>
</dbReference>
<feature type="region of interest" description="Disordered" evidence="1">
    <location>
        <begin position="142"/>
        <end position="163"/>
    </location>
</feature>
<dbReference type="InterPro" id="IPR042838">
    <property type="entry name" value="KIAA1958"/>
</dbReference>
<evidence type="ECO:0000313" key="3">
    <source>
        <dbReference type="EMBL" id="CAH3181828.1"/>
    </source>
</evidence>
<evidence type="ECO:0000259" key="2">
    <source>
        <dbReference type="PROSITE" id="PS51900"/>
    </source>
</evidence>
<organism evidence="3 4">
    <name type="scientific">Porites lobata</name>
    <dbReference type="NCBI Taxonomy" id="104759"/>
    <lineage>
        <taxon>Eukaryota</taxon>
        <taxon>Metazoa</taxon>
        <taxon>Cnidaria</taxon>
        <taxon>Anthozoa</taxon>
        <taxon>Hexacorallia</taxon>
        <taxon>Scleractinia</taxon>
        <taxon>Fungiina</taxon>
        <taxon>Poritidae</taxon>
        <taxon>Porites</taxon>
    </lineage>
</organism>
<dbReference type="PANTHER" id="PTHR46963">
    <property type="entry name" value="SIMILAR TO RIKEN CDNA E130308A19"/>
    <property type="match status" value="1"/>
</dbReference>